<evidence type="ECO:0000313" key="21">
    <source>
        <dbReference type="Proteomes" id="UP000011135"/>
    </source>
</evidence>
<dbReference type="Gene3D" id="3.40.50.2300">
    <property type="match status" value="1"/>
</dbReference>
<evidence type="ECO:0000256" key="2">
    <source>
        <dbReference type="ARBA" id="ARBA00004651"/>
    </source>
</evidence>
<protein>
    <recommendedName>
        <fullName evidence="3">histidine kinase</fullName>
        <ecNumber evidence="3">2.7.13.3</ecNumber>
    </recommendedName>
</protein>
<dbReference type="InterPro" id="IPR036890">
    <property type="entry name" value="HATPase_C_sf"/>
</dbReference>
<evidence type="ECO:0000259" key="18">
    <source>
        <dbReference type="PROSITE" id="PS50112"/>
    </source>
</evidence>
<dbReference type="InterPro" id="IPR000014">
    <property type="entry name" value="PAS"/>
</dbReference>
<keyword evidence="9 20" id="KW-0418">Kinase</keyword>
<dbReference type="Pfam" id="PF00512">
    <property type="entry name" value="HisKA"/>
    <property type="match status" value="1"/>
</dbReference>
<dbReference type="Proteomes" id="UP000011135">
    <property type="component" value="Unassembled WGS sequence"/>
</dbReference>
<dbReference type="Pfam" id="PF02518">
    <property type="entry name" value="HATPase_c"/>
    <property type="match status" value="1"/>
</dbReference>
<keyword evidence="15" id="KW-0175">Coiled coil</keyword>
<keyword evidence="13" id="KW-0472">Membrane</keyword>
<keyword evidence="4" id="KW-1003">Cell membrane</keyword>
<dbReference type="CDD" id="cd00082">
    <property type="entry name" value="HisKA"/>
    <property type="match status" value="1"/>
</dbReference>
<dbReference type="FunFam" id="3.30.565.10:FF:000010">
    <property type="entry name" value="Sensor histidine kinase RcsC"/>
    <property type="match status" value="1"/>
</dbReference>
<keyword evidence="21" id="KW-1185">Reference proteome</keyword>
<evidence type="ECO:0000256" key="1">
    <source>
        <dbReference type="ARBA" id="ARBA00000085"/>
    </source>
</evidence>
<dbReference type="NCBIfam" id="TIGR00229">
    <property type="entry name" value="sensory_box"/>
    <property type="match status" value="1"/>
</dbReference>
<feature type="domain" description="PAC" evidence="19">
    <location>
        <begin position="80"/>
        <end position="146"/>
    </location>
</feature>
<dbReference type="PROSITE" id="PS50113">
    <property type="entry name" value="PAC"/>
    <property type="match status" value="1"/>
</dbReference>
<dbReference type="InterPro" id="IPR005467">
    <property type="entry name" value="His_kinase_dom"/>
</dbReference>
<evidence type="ECO:0000259" key="17">
    <source>
        <dbReference type="PROSITE" id="PS50110"/>
    </source>
</evidence>
<dbReference type="SMART" id="SM00091">
    <property type="entry name" value="PAS"/>
    <property type="match status" value="1"/>
</dbReference>
<dbReference type="SMART" id="SM00388">
    <property type="entry name" value="HisKA"/>
    <property type="match status" value="1"/>
</dbReference>
<dbReference type="InterPro" id="IPR036097">
    <property type="entry name" value="HisK_dim/P_sf"/>
</dbReference>
<name>L8JQR9_9BACT</name>
<gene>
    <name evidence="20" type="ORF">C900_04684</name>
</gene>
<evidence type="ECO:0000256" key="9">
    <source>
        <dbReference type="ARBA" id="ARBA00022777"/>
    </source>
</evidence>
<dbReference type="GO" id="GO:0000155">
    <property type="term" value="F:phosphorelay sensor kinase activity"/>
    <property type="evidence" value="ECO:0007669"/>
    <property type="project" value="InterPro"/>
</dbReference>
<accession>L8JQR9</accession>
<evidence type="ECO:0000313" key="20">
    <source>
        <dbReference type="EMBL" id="ELR69707.1"/>
    </source>
</evidence>
<evidence type="ECO:0000256" key="10">
    <source>
        <dbReference type="ARBA" id="ARBA00022840"/>
    </source>
</evidence>
<evidence type="ECO:0000256" key="15">
    <source>
        <dbReference type="SAM" id="Coils"/>
    </source>
</evidence>
<evidence type="ECO:0000256" key="7">
    <source>
        <dbReference type="ARBA" id="ARBA00022692"/>
    </source>
</evidence>
<evidence type="ECO:0000256" key="5">
    <source>
        <dbReference type="ARBA" id="ARBA00022553"/>
    </source>
</evidence>
<dbReference type="PROSITE" id="PS50112">
    <property type="entry name" value="PAS"/>
    <property type="match status" value="1"/>
</dbReference>
<feature type="modified residue" description="4-aspartylphosphate" evidence="14">
    <location>
        <position position="503"/>
    </location>
</feature>
<keyword evidence="7" id="KW-0812">Transmembrane</keyword>
<proteinExistence type="predicted"/>
<dbReference type="Pfam" id="PF08448">
    <property type="entry name" value="PAS_4"/>
    <property type="match status" value="1"/>
</dbReference>
<dbReference type="PANTHER" id="PTHR45339:SF1">
    <property type="entry name" value="HYBRID SIGNAL TRANSDUCTION HISTIDINE KINASE J"/>
    <property type="match status" value="1"/>
</dbReference>
<dbReference type="PRINTS" id="PR00344">
    <property type="entry name" value="BCTRLSENSOR"/>
</dbReference>
<dbReference type="Gene3D" id="3.30.450.20">
    <property type="entry name" value="PAS domain"/>
    <property type="match status" value="1"/>
</dbReference>
<feature type="domain" description="PAS" evidence="18">
    <location>
        <begin position="24"/>
        <end position="94"/>
    </location>
</feature>
<evidence type="ECO:0000256" key="6">
    <source>
        <dbReference type="ARBA" id="ARBA00022679"/>
    </source>
</evidence>
<keyword evidence="6" id="KW-0808">Transferase</keyword>
<dbReference type="SMART" id="SM00448">
    <property type="entry name" value="REC"/>
    <property type="match status" value="1"/>
</dbReference>
<evidence type="ECO:0000256" key="14">
    <source>
        <dbReference type="PROSITE-ProRule" id="PRU00169"/>
    </source>
</evidence>
<dbReference type="FunFam" id="1.10.287.130:FF:000003">
    <property type="entry name" value="Histidine kinase"/>
    <property type="match status" value="1"/>
</dbReference>
<dbReference type="PROSITE" id="PS50110">
    <property type="entry name" value="RESPONSE_REGULATORY"/>
    <property type="match status" value="1"/>
</dbReference>
<dbReference type="InterPro" id="IPR011006">
    <property type="entry name" value="CheY-like_superfamily"/>
</dbReference>
<organism evidence="20 21">
    <name type="scientific">Fulvivirga imtechensis AK7</name>
    <dbReference type="NCBI Taxonomy" id="1237149"/>
    <lineage>
        <taxon>Bacteria</taxon>
        <taxon>Pseudomonadati</taxon>
        <taxon>Bacteroidota</taxon>
        <taxon>Cytophagia</taxon>
        <taxon>Cytophagales</taxon>
        <taxon>Fulvivirgaceae</taxon>
        <taxon>Fulvivirga</taxon>
    </lineage>
</organism>
<dbReference type="InterPro" id="IPR013656">
    <property type="entry name" value="PAS_4"/>
</dbReference>
<feature type="domain" description="Histidine kinase" evidence="16">
    <location>
        <begin position="210"/>
        <end position="431"/>
    </location>
</feature>
<keyword evidence="10" id="KW-0067">ATP-binding</keyword>
<evidence type="ECO:0000256" key="3">
    <source>
        <dbReference type="ARBA" id="ARBA00012438"/>
    </source>
</evidence>
<dbReference type="OrthoDB" id="9811889at2"/>
<dbReference type="InterPro" id="IPR001789">
    <property type="entry name" value="Sig_transdc_resp-reg_receiver"/>
</dbReference>
<dbReference type="Gene3D" id="1.10.287.130">
    <property type="match status" value="1"/>
</dbReference>
<dbReference type="SUPFAM" id="SSF52172">
    <property type="entry name" value="CheY-like"/>
    <property type="match status" value="1"/>
</dbReference>
<evidence type="ECO:0000256" key="11">
    <source>
        <dbReference type="ARBA" id="ARBA00022989"/>
    </source>
</evidence>
<dbReference type="SUPFAM" id="SSF55874">
    <property type="entry name" value="ATPase domain of HSP90 chaperone/DNA topoisomerase II/histidine kinase"/>
    <property type="match status" value="1"/>
</dbReference>
<comment type="caution">
    <text evidence="20">The sequence shown here is derived from an EMBL/GenBank/DDBJ whole genome shotgun (WGS) entry which is preliminary data.</text>
</comment>
<reference evidence="20 21" key="1">
    <citation type="submission" date="2012-12" db="EMBL/GenBank/DDBJ databases">
        <title>Genome assembly of Fulvivirga imtechensis AK7.</title>
        <authorList>
            <person name="Nupur N."/>
            <person name="Khatri I."/>
            <person name="Kumar R."/>
            <person name="Subramanian S."/>
            <person name="Pinnaka A."/>
        </authorList>
    </citation>
    <scope>NUCLEOTIDE SEQUENCE [LARGE SCALE GENOMIC DNA]</scope>
    <source>
        <strain evidence="20 21">AK7</strain>
    </source>
</reference>
<keyword evidence="12" id="KW-0902">Two-component regulatory system</keyword>
<dbReference type="Gene3D" id="3.30.565.10">
    <property type="entry name" value="Histidine kinase-like ATPase, C-terminal domain"/>
    <property type="match status" value="1"/>
</dbReference>
<keyword evidence="11" id="KW-1133">Transmembrane helix</keyword>
<dbReference type="PANTHER" id="PTHR45339">
    <property type="entry name" value="HYBRID SIGNAL TRANSDUCTION HISTIDINE KINASE J"/>
    <property type="match status" value="1"/>
</dbReference>
<dbReference type="EMBL" id="AMZN01000069">
    <property type="protein sequence ID" value="ELR69707.1"/>
    <property type="molecule type" value="Genomic_DNA"/>
</dbReference>
<keyword evidence="5 14" id="KW-0597">Phosphoprotein</keyword>
<feature type="coiled-coil region" evidence="15">
    <location>
        <begin position="134"/>
        <end position="210"/>
    </location>
</feature>
<keyword evidence="8" id="KW-0547">Nucleotide-binding</keyword>
<dbReference type="InterPro" id="IPR003594">
    <property type="entry name" value="HATPase_dom"/>
</dbReference>
<dbReference type="CDD" id="cd17546">
    <property type="entry name" value="REC_hyHK_CKI1_RcsC-like"/>
    <property type="match status" value="1"/>
</dbReference>
<dbReference type="STRING" id="1237149.C900_04684"/>
<dbReference type="Pfam" id="PF00072">
    <property type="entry name" value="Response_reg"/>
    <property type="match status" value="1"/>
</dbReference>
<dbReference type="InterPro" id="IPR035965">
    <property type="entry name" value="PAS-like_dom_sf"/>
</dbReference>
<dbReference type="SUPFAM" id="SSF55785">
    <property type="entry name" value="PYP-like sensor domain (PAS domain)"/>
    <property type="match status" value="1"/>
</dbReference>
<evidence type="ECO:0000256" key="8">
    <source>
        <dbReference type="ARBA" id="ARBA00022741"/>
    </source>
</evidence>
<evidence type="ECO:0000256" key="12">
    <source>
        <dbReference type="ARBA" id="ARBA00023012"/>
    </source>
</evidence>
<dbReference type="CDD" id="cd16922">
    <property type="entry name" value="HATPase_EvgS-ArcB-TorS-like"/>
    <property type="match status" value="1"/>
</dbReference>
<comment type="catalytic activity">
    <reaction evidence="1">
        <text>ATP + protein L-histidine = ADP + protein N-phospho-L-histidine.</text>
        <dbReference type="EC" id="2.7.13.3"/>
    </reaction>
</comment>
<dbReference type="InterPro" id="IPR004358">
    <property type="entry name" value="Sig_transdc_His_kin-like_C"/>
</dbReference>
<dbReference type="CDD" id="cd00130">
    <property type="entry name" value="PAS"/>
    <property type="match status" value="1"/>
</dbReference>
<dbReference type="eggNOG" id="COG0642">
    <property type="taxonomic scope" value="Bacteria"/>
</dbReference>
<dbReference type="GO" id="GO:0005524">
    <property type="term" value="F:ATP binding"/>
    <property type="evidence" value="ECO:0007669"/>
    <property type="project" value="UniProtKB-KW"/>
</dbReference>
<evidence type="ECO:0000259" key="16">
    <source>
        <dbReference type="PROSITE" id="PS50109"/>
    </source>
</evidence>
<dbReference type="SMART" id="SM00387">
    <property type="entry name" value="HATPase_c"/>
    <property type="match status" value="1"/>
</dbReference>
<dbReference type="AlphaFoldDB" id="L8JQR9"/>
<evidence type="ECO:0000256" key="13">
    <source>
        <dbReference type="ARBA" id="ARBA00023136"/>
    </source>
</evidence>
<dbReference type="EC" id="2.7.13.3" evidence="3"/>
<dbReference type="InterPro" id="IPR000700">
    <property type="entry name" value="PAS-assoc_C"/>
</dbReference>
<sequence length="576" mass="65198">MNGDVRNGTKNQRILNKPTATELNQNLNEALLNNYVDGLIGFDRSFQVIEWNRIMELHYGISRNDAISMDIFEAFPELDRKKDIDILYEVLSGGNIYLKEKKYKLREGYFEILITPIHDKEGNVTGGIITLHDITEIKEMLEKLKRQNQELANTNQLLQKEIAEREKAEADLKKAHDNLERRVKERTAELTKAKYEAENASREKDKFLANMSHEIRTPMNAIIGMAQLLKDTPLTEHQTKYVNSINFASDTLLSLINDILDFSKIEAGMIDFEDRTFSLENLVNEVLEITSYRCQNSKVQLEKQVDSKVPTSVSGDKYRLNQILLNLLSNAVKFTPHGKIELKIGIEQESKDEIHLNFTVKDTGIGIPGDKIDTIFEGFTQASSDTTRKYGGTGLGLTIVKSLVELQKGRVSVKSQEDIGSEFSFTIPFKKVSTQDGAGRNKGKEPLSDITNLKILVVEDNELNQFLIQSLLVKYKAIVDVTPDGLAALDALKNNHYDLILMDIQMPNMDGYEATRKIRSTFDEGKNKIPIVAMTAHALVGEKEKCIEAGMDDYITKPIKVRELLNSIHRVLNQCL</sequence>
<dbReference type="PROSITE" id="PS50109">
    <property type="entry name" value="HIS_KIN"/>
    <property type="match status" value="1"/>
</dbReference>
<evidence type="ECO:0000256" key="4">
    <source>
        <dbReference type="ARBA" id="ARBA00022475"/>
    </source>
</evidence>
<dbReference type="InterPro" id="IPR003661">
    <property type="entry name" value="HisK_dim/P_dom"/>
</dbReference>
<evidence type="ECO:0000259" key="19">
    <source>
        <dbReference type="PROSITE" id="PS50113"/>
    </source>
</evidence>
<dbReference type="GO" id="GO:0005886">
    <property type="term" value="C:plasma membrane"/>
    <property type="evidence" value="ECO:0007669"/>
    <property type="project" value="UniProtKB-SubCell"/>
</dbReference>
<feature type="domain" description="Response regulatory" evidence="17">
    <location>
        <begin position="454"/>
        <end position="572"/>
    </location>
</feature>
<comment type="subcellular location">
    <subcellularLocation>
        <location evidence="2">Cell membrane</location>
        <topology evidence="2">Multi-pass membrane protein</topology>
    </subcellularLocation>
</comment>
<dbReference type="SUPFAM" id="SSF47384">
    <property type="entry name" value="Homodimeric domain of signal transducing histidine kinase"/>
    <property type="match status" value="1"/>
</dbReference>